<evidence type="ECO:0000313" key="2">
    <source>
        <dbReference type="EMBL" id="ESL08579.1"/>
    </source>
</evidence>
<accession>A0A061J0Z5</accession>
<keyword evidence="3" id="KW-1185">Reference proteome</keyword>
<protein>
    <submittedName>
        <fullName evidence="2">Uncharacterized protein</fullName>
    </submittedName>
</protein>
<sequence length="214" mass="24491">MANSREGLRALQGRLEYVERREKEREQDLYEQLRNLQLELSQVRDNFGAAETACRQEMLHLQQEWQTATAAAAEAHNKAEAIWRDLVADERERLVIEHRQRERERFDALHQVVGTLAEALAGLSDTVSAISTGNSELSAQVEQELKQHRSWLEWHKGEEAGFLKLFKETSRQLQDALCSERRAREESMNRIEALLTRRGGGGGATASASKIHRF</sequence>
<dbReference type="VEuPathDB" id="TriTrypDB:TRSC58_03715"/>
<dbReference type="AlphaFoldDB" id="A0A061J0Z5"/>
<gene>
    <name evidence="2" type="ORF">TRSC58_03715</name>
</gene>
<proteinExistence type="predicted"/>
<dbReference type="Proteomes" id="UP000031737">
    <property type="component" value="Unassembled WGS sequence"/>
</dbReference>
<evidence type="ECO:0000256" key="1">
    <source>
        <dbReference type="SAM" id="Coils"/>
    </source>
</evidence>
<dbReference type="OrthoDB" id="246348at2759"/>
<keyword evidence="1" id="KW-0175">Coiled coil</keyword>
<dbReference type="EMBL" id="AUPL01003715">
    <property type="protein sequence ID" value="ESL08579.1"/>
    <property type="molecule type" value="Genomic_DNA"/>
</dbReference>
<evidence type="ECO:0000313" key="3">
    <source>
        <dbReference type="Proteomes" id="UP000031737"/>
    </source>
</evidence>
<feature type="coiled-coil region" evidence="1">
    <location>
        <begin position="19"/>
        <end position="53"/>
    </location>
</feature>
<name>A0A061J0Z5_TRYRA</name>
<organism evidence="2 3">
    <name type="scientific">Trypanosoma rangeli SC58</name>
    <dbReference type="NCBI Taxonomy" id="429131"/>
    <lineage>
        <taxon>Eukaryota</taxon>
        <taxon>Discoba</taxon>
        <taxon>Euglenozoa</taxon>
        <taxon>Kinetoplastea</taxon>
        <taxon>Metakinetoplastina</taxon>
        <taxon>Trypanosomatida</taxon>
        <taxon>Trypanosomatidae</taxon>
        <taxon>Trypanosoma</taxon>
        <taxon>Herpetosoma</taxon>
    </lineage>
</organism>
<comment type="caution">
    <text evidence="2">The sequence shown here is derived from an EMBL/GenBank/DDBJ whole genome shotgun (WGS) entry which is preliminary data.</text>
</comment>
<reference evidence="2 3" key="1">
    <citation type="submission" date="2013-07" db="EMBL/GenBank/DDBJ databases">
        <authorList>
            <person name="Stoco P.H."/>
            <person name="Wagner G."/>
            <person name="Gerber A."/>
            <person name="Zaha A."/>
            <person name="Thompson C."/>
            <person name="Bartholomeu D.C."/>
            <person name="Luckemeyer D.D."/>
            <person name="Bahia D."/>
            <person name="Loreto E."/>
            <person name="Prestes E.B."/>
            <person name="Lima F.M."/>
            <person name="Rodrigues-Luiz G."/>
            <person name="Vallejo G.A."/>
            <person name="Filho J.F."/>
            <person name="Monteiro K.M."/>
            <person name="Tyler K.M."/>
            <person name="de Almeida L.G."/>
            <person name="Ortiz M.F."/>
            <person name="Siervo M.A."/>
            <person name="de Moraes M.H."/>
            <person name="Cunha O.L."/>
            <person name="Mendonca-Neto R."/>
            <person name="Silva R."/>
            <person name="Teixeira S.M."/>
            <person name="Murta S.M."/>
            <person name="Sincero T.C."/>
            <person name="Mendes T.A."/>
            <person name="Urmenyi T.P."/>
            <person name="Silva V.G."/>
            <person name="da Rocha W.D."/>
            <person name="Andersson B."/>
            <person name="Romanha A.J."/>
            <person name="Steindel M."/>
            <person name="de Vasconcelos A.T."/>
            <person name="Grisard E.C."/>
        </authorList>
    </citation>
    <scope>NUCLEOTIDE SEQUENCE [LARGE SCALE GENOMIC DNA]</scope>
    <source>
        <strain evidence="2 3">SC58</strain>
    </source>
</reference>